<keyword evidence="4" id="KW-1185">Reference proteome</keyword>
<evidence type="ECO:0000259" key="2">
    <source>
        <dbReference type="Pfam" id="PF04471"/>
    </source>
</evidence>
<dbReference type="Proteomes" id="UP000295444">
    <property type="component" value="Unassembled WGS sequence"/>
</dbReference>
<dbReference type="InterPro" id="IPR011856">
    <property type="entry name" value="tRNA_endonuc-like_dom_sf"/>
</dbReference>
<feature type="region of interest" description="Disordered" evidence="1">
    <location>
        <begin position="1"/>
        <end position="56"/>
    </location>
</feature>
<dbReference type="InterPro" id="IPR007560">
    <property type="entry name" value="Restrct_endonuc_IV_Mrr"/>
</dbReference>
<dbReference type="Pfam" id="PF04471">
    <property type="entry name" value="Mrr_cat"/>
    <property type="match status" value="1"/>
</dbReference>
<dbReference type="GO" id="GO:0015666">
    <property type="term" value="F:restriction endodeoxyribonuclease activity"/>
    <property type="evidence" value="ECO:0007669"/>
    <property type="project" value="TreeGrafter"/>
</dbReference>
<evidence type="ECO:0000313" key="4">
    <source>
        <dbReference type="Proteomes" id="UP000295444"/>
    </source>
</evidence>
<feature type="compositionally biased region" description="Basic and acidic residues" evidence="1">
    <location>
        <begin position="18"/>
        <end position="56"/>
    </location>
</feature>
<dbReference type="AlphaFoldDB" id="A0A4V3D0H5"/>
<dbReference type="RefSeq" id="WP_133848519.1">
    <property type="nucleotide sequence ID" value="NZ_SNXZ01000001.1"/>
</dbReference>
<dbReference type="GO" id="GO:0003677">
    <property type="term" value="F:DNA binding"/>
    <property type="evidence" value="ECO:0007669"/>
    <property type="project" value="InterPro"/>
</dbReference>
<proteinExistence type="predicted"/>
<sequence length="534" mass="59981">MVQSGRGSTRPQQVAAARRAEQQRRRWEEQERKRLEREQAQQRKAAEREQREAELQRKIDDAAARTATVERRLADLTGIVSRAVARPTGPLDFDALKPAAREPVLDLGADAKPQQPPRWETFAPNVPGMVGRAFGGRARYDRQLAIAKDSFARAQQAHDEQETARQRRVVQARERHAVQVAQARRAVEEQHQRIDRWRAEVLAGDRRAVSAYYQRVIDAVPVPDGFPSARRAAYVPESTLLLIEWDLPGTSVVPAEKEYQYIKTRDVIEVRKSRPAEEIRRTYQSIVSQVALQALHVAFRADPRSLVETVVFNGVTEAVDPATGQQIRPYLITLRATREHFGKVNLAQADPVQCVRKHFAAEVSDHPEALTPVEPLLHFDMADPRIVDPQDVISGMDRRPNLMDLTPKEFESFVQNLFDRLGFDTKLFQASGDGGIDCIAYDPTPIRGGKYVIQVKQYSKTVPPTAVRDLFGTVHDQGATKGILITTSGFGPSSHEFANGKPLQLYDGTRLLGLCRQIGIEARIVMPPKGKRTK</sequence>
<gene>
    <name evidence="3" type="ORF">EV186_1011813</name>
</gene>
<name>A0A4V3D0H5_LABRH</name>
<feature type="compositionally biased region" description="Polar residues" evidence="1">
    <location>
        <begin position="1"/>
        <end position="11"/>
    </location>
</feature>
<dbReference type="Gene3D" id="3.40.1350.10">
    <property type="match status" value="1"/>
</dbReference>
<dbReference type="GO" id="GO:0009307">
    <property type="term" value="P:DNA restriction-modification system"/>
    <property type="evidence" value="ECO:0007669"/>
    <property type="project" value="InterPro"/>
</dbReference>
<evidence type="ECO:0000256" key="1">
    <source>
        <dbReference type="SAM" id="MobiDB-lite"/>
    </source>
</evidence>
<dbReference type="InterPro" id="IPR052906">
    <property type="entry name" value="Type_IV_Methyl-Rstrct_Enzyme"/>
</dbReference>
<reference evidence="3 4" key="1">
    <citation type="submission" date="2019-03" db="EMBL/GenBank/DDBJ databases">
        <title>Genomic Encyclopedia of Type Strains, Phase IV (KMG-IV): sequencing the most valuable type-strain genomes for metagenomic binning, comparative biology and taxonomic classification.</title>
        <authorList>
            <person name="Goeker M."/>
        </authorList>
    </citation>
    <scope>NUCLEOTIDE SEQUENCE [LARGE SCALE GENOMIC DNA]</scope>
    <source>
        <strain evidence="3 4">DSM 45361</strain>
    </source>
</reference>
<dbReference type="EMBL" id="SNXZ01000001">
    <property type="protein sequence ID" value="TDQ05835.1"/>
    <property type="molecule type" value="Genomic_DNA"/>
</dbReference>
<dbReference type="InterPro" id="IPR011335">
    <property type="entry name" value="Restrct_endonuc-II-like"/>
</dbReference>
<evidence type="ECO:0000313" key="3">
    <source>
        <dbReference type="EMBL" id="TDQ05835.1"/>
    </source>
</evidence>
<dbReference type="SUPFAM" id="SSF52980">
    <property type="entry name" value="Restriction endonuclease-like"/>
    <property type="match status" value="1"/>
</dbReference>
<dbReference type="PANTHER" id="PTHR30015">
    <property type="entry name" value="MRR RESTRICTION SYSTEM PROTEIN"/>
    <property type="match status" value="1"/>
</dbReference>
<dbReference type="PANTHER" id="PTHR30015:SF7">
    <property type="entry name" value="TYPE IV METHYL-DIRECTED RESTRICTION ENZYME ECOKMRR"/>
    <property type="match status" value="1"/>
</dbReference>
<protein>
    <submittedName>
        <fullName evidence="3">Restriction system protein</fullName>
    </submittedName>
</protein>
<accession>A0A4V3D0H5</accession>
<feature type="domain" description="Restriction endonuclease type IV Mrr" evidence="2">
    <location>
        <begin position="404"/>
        <end position="515"/>
    </location>
</feature>
<comment type="caution">
    <text evidence="3">The sequence shown here is derived from an EMBL/GenBank/DDBJ whole genome shotgun (WGS) entry which is preliminary data.</text>
</comment>
<organism evidence="3 4">
    <name type="scientific">Labedaea rhizosphaerae</name>
    <dbReference type="NCBI Taxonomy" id="598644"/>
    <lineage>
        <taxon>Bacteria</taxon>
        <taxon>Bacillati</taxon>
        <taxon>Actinomycetota</taxon>
        <taxon>Actinomycetes</taxon>
        <taxon>Pseudonocardiales</taxon>
        <taxon>Pseudonocardiaceae</taxon>
        <taxon>Labedaea</taxon>
    </lineage>
</organism>
<dbReference type="OrthoDB" id="3206608at2"/>